<sequence>MTRKKTKEEFIQQAREVHGVRYNYTKFVYSNSKKKSIVICREHGEFLQTPSHHTEGSGCPKCGRMTAATKLIKPKEEFLCKARKKHEGVYDYSKFKYIDSKTKGIIICALHGVFQQAPIVHVRSGCPKCFGSKIKTKTEFIQQAREVHGNTYDYSKFEYVTAHTKSLIICKHCYSEFNQTPSSHYSSGCPECSGTKKLTHAEFLVRARATHGDRYDYTRFVYENRTNRSVIICLSHGEFQQSSAGHISQRQGCPDCGRMRMIISQSNTKEEFIQKSKAIHGDTYDYSKFIYGNAHTQGTIICKHHGDFEQTPNSHLSGCGCVECGRILTAAAKLSSIQEFIQKAKAIHGDTYDYNKYVYVNAITKGTITCKRHGDFEQTPNNHLRYRGCPMCTNKTEGIFKNYLMCNKDRLGIVEFEHGYRPEWANLNKTHNTYYIYDFVLHFADGLIVIVEIDGPQHFRQVSNWNGPLYNQIRDEIKERLARSQGIRVLRLIQEDIFNDKNDWQQQFESFTIS</sequence>
<reference evidence="1" key="1">
    <citation type="journal article" date="2020" name="Nature">
        <title>Giant virus diversity and host interactions through global metagenomics.</title>
        <authorList>
            <person name="Schulz F."/>
            <person name="Roux S."/>
            <person name="Paez-Espino D."/>
            <person name="Jungbluth S."/>
            <person name="Walsh D.A."/>
            <person name="Denef V.J."/>
            <person name="McMahon K.D."/>
            <person name="Konstantinidis K.T."/>
            <person name="Eloe-Fadrosh E.A."/>
            <person name="Kyrpides N.C."/>
            <person name="Woyke T."/>
        </authorList>
    </citation>
    <scope>NUCLEOTIDE SEQUENCE</scope>
    <source>
        <strain evidence="1">GVMAG-S-1102113-118</strain>
    </source>
</reference>
<accession>A0A6C0KBM5</accession>
<evidence type="ECO:0008006" key="2">
    <source>
        <dbReference type="Google" id="ProtNLM"/>
    </source>
</evidence>
<dbReference type="AlphaFoldDB" id="A0A6C0KBM5"/>
<dbReference type="Gene3D" id="3.40.960.10">
    <property type="entry name" value="VSR Endonuclease"/>
    <property type="match status" value="1"/>
</dbReference>
<proteinExistence type="predicted"/>
<protein>
    <recommendedName>
        <fullName evidence="2">DUF2726 domain-containing protein</fullName>
    </recommendedName>
</protein>
<name>A0A6C0KBM5_9ZZZZ</name>
<evidence type="ECO:0000313" key="1">
    <source>
        <dbReference type="EMBL" id="QHU14476.1"/>
    </source>
</evidence>
<organism evidence="1">
    <name type="scientific">viral metagenome</name>
    <dbReference type="NCBI Taxonomy" id="1070528"/>
    <lineage>
        <taxon>unclassified sequences</taxon>
        <taxon>metagenomes</taxon>
        <taxon>organismal metagenomes</taxon>
    </lineage>
</organism>
<dbReference type="EMBL" id="MN740841">
    <property type="protein sequence ID" value="QHU14476.1"/>
    <property type="molecule type" value="Genomic_DNA"/>
</dbReference>